<gene>
    <name evidence="1" type="ORF">LMG29542_00484</name>
</gene>
<evidence type="ECO:0000313" key="2">
    <source>
        <dbReference type="Proteomes" id="UP000494363"/>
    </source>
</evidence>
<evidence type="ECO:0000313" key="1">
    <source>
        <dbReference type="EMBL" id="CAB3747522.1"/>
    </source>
</evidence>
<accession>A0A6J5D2Q8</accession>
<protein>
    <submittedName>
        <fullName evidence="1">Uncharacterized protein</fullName>
    </submittedName>
</protein>
<dbReference type="EMBL" id="CADIKH010000002">
    <property type="protein sequence ID" value="CAB3747522.1"/>
    <property type="molecule type" value="Genomic_DNA"/>
</dbReference>
<keyword evidence="2" id="KW-1185">Reference proteome</keyword>
<dbReference type="Proteomes" id="UP000494363">
    <property type="component" value="Unassembled WGS sequence"/>
</dbReference>
<sequence length="45" mass="5117">MHAAPIAMPLPGNRKERWVLCFESFNIVRVQSQSYPGTCYNSGFI</sequence>
<organism evidence="1 2">
    <name type="scientific">Paraburkholderia humisilvae</name>
    <dbReference type="NCBI Taxonomy" id="627669"/>
    <lineage>
        <taxon>Bacteria</taxon>
        <taxon>Pseudomonadati</taxon>
        <taxon>Pseudomonadota</taxon>
        <taxon>Betaproteobacteria</taxon>
        <taxon>Burkholderiales</taxon>
        <taxon>Burkholderiaceae</taxon>
        <taxon>Paraburkholderia</taxon>
    </lineage>
</organism>
<name>A0A6J5D2Q8_9BURK</name>
<reference evidence="1 2" key="1">
    <citation type="submission" date="2020-04" db="EMBL/GenBank/DDBJ databases">
        <authorList>
            <person name="De Canck E."/>
        </authorList>
    </citation>
    <scope>NUCLEOTIDE SEQUENCE [LARGE SCALE GENOMIC DNA]</scope>
    <source>
        <strain evidence="1 2">LMG 29542</strain>
    </source>
</reference>
<proteinExistence type="predicted"/>
<dbReference type="AlphaFoldDB" id="A0A6J5D2Q8"/>